<keyword evidence="2" id="KW-1185">Reference proteome</keyword>
<sequence>MTVRDIEYNWAPRGKSINITRKNGAIQLDMSSDAIQLGLLDSVVTAAFLLQCGR</sequence>
<dbReference type="EMBL" id="JADNYJ010000477">
    <property type="protein sequence ID" value="KAF8869233.1"/>
    <property type="molecule type" value="Genomic_DNA"/>
</dbReference>
<organism evidence="1 2">
    <name type="scientific">Gymnopilus junonius</name>
    <name type="common">Spectacular rustgill mushroom</name>
    <name type="synonym">Gymnopilus spectabilis subsp. junonius</name>
    <dbReference type="NCBI Taxonomy" id="109634"/>
    <lineage>
        <taxon>Eukaryota</taxon>
        <taxon>Fungi</taxon>
        <taxon>Dikarya</taxon>
        <taxon>Basidiomycota</taxon>
        <taxon>Agaricomycotina</taxon>
        <taxon>Agaricomycetes</taxon>
        <taxon>Agaricomycetidae</taxon>
        <taxon>Agaricales</taxon>
        <taxon>Agaricineae</taxon>
        <taxon>Hymenogastraceae</taxon>
        <taxon>Gymnopilus</taxon>
    </lineage>
</organism>
<reference evidence="1" key="1">
    <citation type="submission" date="2020-11" db="EMBL/GenBank/DDBJ databases">
        <authorList>
            <consortium name="DOE Joint Genome Institute"/>
            <person name="Ahrendt S."/>
            <person name="Riley R."/>
            <person name="Andreopoulos W."/>
            <person name="LaButti K."/>
            <person name="Pangilinan J."/>
            <person name="Ruiz-duenas F.J."/>
            <person name="Barrasa J.M."/>
            <person name="Sanchez-Garcia M."/>
            <person name="Camarero S."/>
            <person name="Miyauchi S."/>
            <person name="Serrano A."/>
            <person name="Linde D."/>
            <person name="Babiker R."/>
            <person name="Drula E."/>
            <person name="Ayuso-Fernandez I."/>
            <person name="Pacheco R."/>
            <person name="Padilla G."/>
            <person name="Ferreira P."/>
            <person name="Barriuso J."/>
            <person name="Kellner H."/>
            <person name="Castanera R."/>
            <person name="Alfaro M."/>
            <person name="Ramirez L."/>
            <person name="Pisabarro A.G."/>
            <person name="Kuo A."/>
            <person name="Tritt A."/>
            <person name="Lipzen A."/>
            <person name="He G."/>
            <person name="Yan M."/>
            <person name="Ng V."/>
            <person name="Cullen D."/>
            <person name="Martin F."/>
            <person name="Rosso M.-N."/>
            <person name="Henrissat B."/>
            <person name="Hibbett D."/>
            <person name="Martinez A.T."/>
            <person name="Grigoriev I.V."/>
        </authorList>
    </citation>
    <scope>NUCLEOTIDE SEQUENCE</scope>
    <source>
        <strain evidence="1">AH 44721</strain>
    </source>
</reference>
<dbReference type="AlphaFoldDB" id="A0A9P5TFT2"/>
<gene>
    <name evidence="1" type="ORF">CPB84DRAFT_1919594</name>
</gene>
<accession>A0A9P5TFT2</accession>
<feature type="non-terminal residue" evidence="1">
    <location>
        <position position="1"/>
    </location>
</feature>
<evidence type="ECO:0000313" key="1">
    <source>
        <dbReference type="EMBL" id="KAF8869233.1"/>
    </source>
</evidence>
<evidence type="ECO:0000313" key="2">
    <source>
        <dbReference type="Proteomes" id="UP000724874"/>
    </source>
</evidence>
<proteinExistence type="predicted"/>
<name>A0A9P5TFT2_GYMJU</name>
<dbReference type="Proteomes" id="UP000724874">
    <property type="component" value="Unassembled WGS sequence"/>
</dbReference>
<dbReference type="OrthoDB" id="3191568at2759"/>
<protein>
    <submittedName>
        <fullName evidence="1">Uncharacterized protein</fullName>
    </submittedName>
</protein>
<comment type="caution">
    <text evidence="1">The sequence shown here is derived from an EMBL/GenBank/DDBJ whole genome shotgun (WGS) entry which is preliminary data.</text>
</comment>